<dbReference type="PANTHER" id="PTHR11070">
    <property type="entry name" value="UVRD / RECB / PCRA DNA HELICASE FAMILY MEMBER"/>
    <property type="match status" value="1"/>
</dbReference>
<keyword evidence="13" id="KW-1185">Reference proteome</keyword>
<accession>A0A5C6E2W1</accession>
<dbReference type="SUPFAM" id="SSF52540">
    <property type="entry name" value="P-loop containing nucleoside triphosphate hydrolases"/>
    <property type="match status" value="1"/>
</dbReference>
<dbReference type="AlphaFoldDB" id="A0A5C6E2W1"/>
<dbReference type="OrthoDB" id="9810135at2"/>
<dbReference type="EC" id="5.6.2.4" evidence="7"/>
<dbReference type="InterPro" id="IPR027417">
    <property type="entry name" value="P-loop_NTPase"/>
</dbReference>
<sequence length="829" mass="92049">MNQTTENALAPTLVRASAGTGKTYQLTARLLRILLQDSPPETILATTFTRKAAGEILTRLLEVLAEAGDDTNADALEALRAQVGLEGLQHRRCRQLLHKLVRNLHRLKICTLDSLFTQLARSFPFELSLPPAWRLTDEIEETWIKERAINQVVSILNPGEMTTMLTMLGKGEIKRSIQRELIQVVDAAYSIHRRSSDDAWSKMVAPKQPDAKELTRVAGELRLPKPKQKTVAAKLQAFADATQARDFGSIIGDTLIKNIAKARRTGSEVKFGRSKLPDGIDDALDIVYAAVRTELVGLLQAQNEATSQILHAYDYHVNQLKQSARVLSFEDVAVRLGKLFSSIDQQALMNRMDGAIDHLLLDEFQDTSPSQWQVLRPLAQRTCAASALNNELNLEKAPRSFFCVGDTKQAIYGWRGGVAEIFDAVTQQIDGIETANQDESFRSSPDLIEFVNLIFKRLDRHPMASQGDPKDPSDKSAHEAMAVRRFAKNFPEHKANKKSLKGYVRIQTCRKIEEGDKNANDDACFEDAANLIAEIAGKAKGKTIGVLTRTNFAVVRLIFMLESRGVNVSQEGGNPLTDSPAVESILSALMMSEHPGDGRWNFAISQTLLALDPSLSPDSIRRRVEQVGIAETVESLCAVLVPMCSPRDALRLKQLTRLAIAYENHPQPRLRDFVRLVQEKRVERPQQAPVRVMTVHQAKGLEFDAVVLPQLDGALTQSSGNCVADERSISEPPTGISRYIGQDFWHFLTPRWQHAFGSQGDSAMTEALCLLYVAITRAKQGLYIMIQPSRKTEFENKTAASLLYHATGCDTDPTQGESVLFESGHSDWL</sequence>
<evidence type="ECO:0000256" key="1">
    <source>
        <dbReference type="ARBA" id="ARBA00022741"/>
    </source>
</evidence>
<gene>
    <name evidence="12" type="primary">uvrD</name>
    <name evidence="12" type="ORF">Q31b_22880</name>
</gene>
<dbReference type="GO" id="GO:0033202">
    <property type="term" value="C:DNA helicase complex"/>
    <property type="evidence" value="ECO:0007669"/>
    <property type="project" value="TreeGrafter"/>
</dbReference>
<evidence type="ECO:0000256" key="3">
    <source>
        <dbReference type="ARBA" id="ARBA00022806"/>
    </source>
</evidence>
<protein>
    <recommendedName>
        <fullName evidence="7">DNA 3'-5' helicase</fullName>
        <ecNumber evidence="7">5.6.2.4</ecNumber>
    </recommendedName>
    <alternativeName>
        <fullName evidence="8">DNA 3'-5' helicase II</fullName>
    </alternativeName>
</protein>
<evidence type="ECO:0000256" key="7">
    <source>
        <dbReference type="ARBA" id="ARBA00034808"/>
    </source>
</evidence>
<keyword evidence="2 10" id="KW-0378">Hydrolase</keyword>
<name>A0A5C6E2W1_9BACT</name>
<evidence type="ECO:0000256" key="9">
    <source>
        <dbReference type="ARBA" id="ARBA00048988"/>
    </source>
</evidence>
<keyword evidence="3 10" id="KW-0347">Helicase</keyword>
<reference evidence="12 13" key="1">
    <citation type="submission" date="2019-02" db="EMBL/GenBank/DDBJ databases">
        <title>Deep-cultivation of Planctomycetes and their phenomic and genomic characterization uncovers novel biology.</title>
        <authorList>
            <person name="Wiegand S."/>
            <person name="Jogler M."/>
            <person name="Boedeker C."/>
            <person name="Pinto D."/>
            <person name="Vollmers J."/>
            <person name="Rivas-Marin E."/>
            <person name="Kohn T."/>
            <person name="Peeters S.H."/>
            <person name="Heuer A."/>
            <person name="Rast P."/>
            <person name="Oberbeckmann S."/>
            <person name="Bunk B."/>
            <person name="Jeske O."/>
            <person name="Meyerdierks A."/>
            <person name="Storesund J.E."/>
            <person name="Kallscheuer N."/>
            <person name="Luecker S."/>
            <person name="Lage O.M."/>
            <person name="Pohl T."/>
            <person name="Merkel B.J."/>
            <person name="Hornburger P."/>
            <person name="Mueller R.-W."/>
            <person name="Bruemmer F."/>
            <person name="Labrenz M."/>
            <person name="Spormann A.M."/>
            <person name="Op Den Camp H."/>
            <person name="Overmann J."/>
            <person name="Amann R."/>
            <person name="Jetten M.S.M."/>
            <person name="Mascher T."/>
            <person name="Medema M.H."/>
            <person name="Devos D.P."/>
            <person name="Kaster A.-K."/>
            <person name="Ovreas L."/>
            <person name="Rohde M."/>
            <person name="Galperin M.Y."/>
            <person name="Jogler C."/>
        </authorList>
    </citation>
    <scope>NUCLEOTIDE SEQUENCE [LARGE SCALE GENOMIC DNA]</scope>
    <source>
        <strain evidence="12 13">Q31b</strain>
    </source>
</reference>
<dbReference type="GO" id="GO:0000725">
    <property type="term" value="P:recombinational repair"/>
    <property type="evidence" value="ECO:0007669"/>
    <property type="project" value="TreeGrafter"/>
</dbReference>
<dbReference type="Pfam" id="PF13361">
    <property type="entry name" value="UvrD_C"/>
    <property type="match status" value="1"/>
</dbReference>
<feature type="binding site" evidence="10">
    <location>
        <begin position="16"/>
        <end position="23"/>
    </location>
    <ligand>
        <name>ATP</name>
        <dbReference type="ChEBI" id="CHEBI:30616"/>
    </ligand>
</feature>
<dbReference type="Gene3D" id="3.40.50.300">
    <property type="entry name" value="P-loop containing nucleotide triphosphate hydrolases"/>
    <property type="match status" value="3"/>
</dbReference>
<dbReference type="RefSeq" id="WP_146599711.1">
    <property type="nucleotide sequence ID" value="NZ_SJPY01000003.1"/>
</dbReference>
<comment type="caution">
    <text evidence="12">The sequence shown here is derived from an EMBL/GenBank/DDBJ whole genome shotgun (WGS) entry which is preliminary data.</text>
</comment>
<dbReference type="InterPro" id="IPR014017">
    <property type="entry name" value="DNA_helicase_UvrD-like_C"/>
</dbReference>
<dbReference type="Proteomes" id="UP000315471">
    <property type="component" value="Unassembled WGS sequence"/>
</dbReference>
<dbReference type="InterPro" id="IPR014016">
    <property type="entry name" value="UvrD-like_ATP-bd"/>
</dbReference>
<evidence type="ECO:0000313" key="13">
    <source>
        <dbReference type="Proteomes" id="UP000315471"/>
    </source>
</evidence>
<evidence type="ECO:0000256" key="8">
    <source>
        <dbReference type="ARBA" id="ARBA00034923"/>
    </source>
</evidence>
<evidence type="ECO:0000256" key="4">
    <source>
        <dbReference type="ARBA" id="ARBA00022840"/>
    </source>
</evidence>
<evidence type="ECO:0000256" key="10">
    <source>
        <dbReference type="PROSITE-ProRule" id="PRU00560"/>
    </source>
</evidence>
<dbReference type="GO" id="GO:0005829">
    <property type="term" value="C:cytosol"/>
    <property type="evidence" value="ECO:0007669"/>
    <property type="project" value="TreeGrafter"/>
</dbReference>
<dbReference type="GO" id="GO:0005524">
    <property type="term" value="F:ATP binding"/>
    <property type="evidence" value="ECO:0007669"/>
    <property type="project" value="UniProtKB-UniRule"/>
</dbReference>
<comment type="catalytic activity">
    <reaction evidence="6">
        <text>Couples ATP hydrolysis with the unwinding of duplex DNA by translocating in the 3'-5' direction.</text>
        <dbReference type="EC" id="5.6.2.4"/>
    </reaction>
</comment>
<dbReference type="PANTHER" id="PTHR11070:SF2">
    <property type="entry name" value="ATP-DEPENDENT DNA HELICASE SRS2"/>
    <property type="match status" value="1"/>
</dbReference>
<evidence type="ECO:0000256" key="6">
    <source>
        <dbReference type="ARBA" id="ARBA00034617"/>
    </source>
</evidence>
<dbReference type="EMBL" id="SJPY01000003">
    <property type="protein sequence ID" value="TWU43250.1"/>
    <property type="molecule type" value="Genomic_DNA"/>
</dbReference>
<evidence type="ECO:0000259" key="11">
    <source>
        <dbReference type="PROSITE" id="PS51198"/>
    </source>
</evidence>
<keyword evidence="1 10" id="KW-0547">Nucleotide-binding</keyword>
<keyword evidence="5" id="KW-0413">Isomerase</keyword>
<comment type="catalytic activity">
    <reaction evidence="9">
        <text>ATP + H2O = ADP + phosphate + H(+)</text>
        <dbReference type="Rhea" id="RHEA:13065"/>
        <dbReference type="ChEBI" id="CHEBI:15377"/>
        <dbReference type="ChEBI" id="CHEBI:15378"/>
        <dbReference type="ChEBI" id="CHEBI:30616"/>
        <dbReference type="ChEBI" id="CHEBI:43474"/>
        <dbReference type="ChEBI" id="CHEBI:456216"/>
        <dbReference type="EC" id="5.6.2.4"/>
    </reaction>
</comment>
<keyword evidence="4 10" id="KW-0067">ATP-binding</keyword>
<organism evidence="12 13">
    <name type="scientific">Novipirellula aureliae</name>
    <dbReference type="NCBI Taxonomy" id="2527966"/>
    <lineage>
        <taxon>Bacteria</taxon>
        <taxon>Pseudomonadati</taxon>
        <taxon>Planctomycetota</taxon>
        <taxon>Planctomycetia</taxon>
        <taxon>Pirellulales</taxon>
        <taxon>Pirellulaceae</taxon>
        <taxon>Novipirellula</taxon>
    </lineage>
</organism>
<dbReference type="GO" id="GO:0016887">
    <property type="term" value="F:ATP hydrolysis activity"/>
    <property type="evidence" value="ECO:0007669"/>
    <property type="project" value="RHEA"/>
</dbReference>
<dbReference type="PROSITE" id="PS51198">
    <property type="entry name" value="UVRD_HELICASE_ATP_BIND"/>
    <property type="match status" value="1"/>
</dbReference>
<evidence type="ECO:0000256" key="5">
    <source>
        <dbReference type="ARBA" id="ARBA00023235"/>
    </source>
</evidence>
<dbReference type="GO" id="GO:0043138">
    <property type="term" value="F:3'-5' DNA helicase activity"/>
    <property type="evidence" value="ECO:0007669"/>
    <property type="project" value="UniProtKB-EC"/>
</dbReference>
<dbReference type="InterPro" id="IPR000212">
    <property type="entry name" value="DNA_helicase_UvrD/REP"/>
</dbReference>
<evidence type="ECO:0000313" key="12">
    <source>
        <dbReference type="EMBL" id="TWU43250.1"/>
    </source>
</evidence>
<dbReference type="GO" id="GO:0003677">
    <property type="term" value="F:DNA binding"/>
    <property type="evidence" value="ECO:0007669"/>
    <property type="project" value="InterPro"/>
</dbReference>
<feature type="domain" description="UvrD-like helicase ATP-binding" evidence="11">
    <location>
        <begin position="1"/>
        <end position="444"/>
    </location>
</feature>
<dbReference type="Pfam" id="PF00580">
    <property type="entry name" value="UvrD-helicase"/>
    <property type="match status" value="1"/>
</dbReference>
<proteinExistence type="predicted"/>
<evidence type="ECO:0000256" key="2">
    <source>
        <dbReference type="ARBA" id="ARBA00022801"/>
    </source>
</evidence>